<gene>
    <name evidence="1" type="ORF">DWX93_09225</name>
</gene>
<comment type="caution">
    <text evidence="1">The sequence shown here is derived from an EMBL/GenBank/DDBJ whole genome shotgun (WGS) entry which is preliminary data.</text>
</comment>
<protein>
    <submittedName>
        <fullName evidence="1">Uncharacterized protein</fullName>
    </submittedName>
</protein>
<dbReference type="EMBL" id="QRVL01000006">
    <property type="protein sequence ID" value="RGS40599.1"/>
    <property type="molecule type" value="Genomic_DNA"/>
</dbReference>
<name>A0A395V6U6_9FIRM</name>
<dbReference type="Proteomes" id="UP000266172">
    <property type="component" value="Unassembled WGS sequence"/>
</dbReference>
<accession>A0A395V6U6</accession>
<dbReference type="RefSeq" id="WP_118097396.1">
    <property type="nucleotide sequence ID" value="NZ_QRVL01000006.1"/>
</dbReference>
<reference evidence="1 2" key="1">
    <citation type="submission" date="2018-08" db="EMBL/GenBank/DDBJ databases">
        <title>A genome reference for cultivated species of the human gut microbiota.</title>
        <authorList>
            <person name="Zou Y."/>
            <person name="Xue W."/>
            <person name="Luo G."/>
        </authorList>
    </citation>
    <scope>NUCLEOTIDE SEQUENCE [LARGE SCALE GENOMIC DNA]</scope>
    <source>
        <strain evidence="1 2">AF22-12AC</strain>
    </source>
</reference>
<proteinExistence type="predicted"/>
<dbReference type="AlphaFoldDB" id="A0A395V6U6"/>
<sequence>MLLKNQKEDTTDYTKDWPARYYDIPTGTLRREHLKRARSEGFAVPADSYREMLCERRFFSEKKDGTVDGFFRAWTMIKASAAAGVSFFQKKRQKKELLTYMKDLCLSPDDLLPESADAVLIEEWQDFARGLISSCTGSKAYCSTLFGFVPIKDAKVAEKLAAEILLVTRDYPALFDLADEFAPFRKVMIETFCQMIENGETYLQA</sequence>
<evidence type="ECO:0000313" key="2">
    <source>
        <dbReference type="Proteomes" id="UP000266172"/>
    </source>
</evidence>
<organism evidence="1 2">
    <name type="scientific">Roseburia hominis</name>
    <dbReference type="NCBI Taxonomy" id="301301"/>
    <lineage>
        <taxon>Bacteria</taxon>
        <taxon>Bacillati</taxon>
        <taxon>Bacillota</taxon>
        <taxon>Clostridia</taxon>
        <taxon>Lachnospirales</taxon>
        <taxon>Lachnospiraceae</taxon>
        <taxon>Roseburia</taxon>
    </lineage>
</organism>
<dbReference type="Pfam" id="PF20190">
    <property type="entry name" value="DUF6553"/>
    <property type="match status" value="1"/>
</dbReference>
<dbReference type="InterPro" id="IPR046683">
    <property type="entry name" value="DUF6553"/>
</dbReference>
<evidence type="ECO:0000313" key="1">
    <source>
        <dbReference type="EMBL" id="RGS40599.1"/>
    </source>
</evidence>